<evidence type="ECO:0000256" key="1">
    <source>
        <dbReference type="ARBA" id="ARBA00004123"/>
    </source>
</evidence>
<evidence type="ECO:0000313" key="5">
    <source>
        <dbReference type="EMBL" id="KAJ8771930.1"/>
    </source>
</evidence>
<sequence>MEKVGCCCGEGLMFKCVEKMESEMSNSKENEVEDVEELKKRICNHPLYGLLVETHIDCLKVGSNGDLEMKQKLPDQRPCSNLVSQPDLDDFMEAYCMALSKLKEAMEEPQQETLAFLNTMHLQLKDLTITHFETPQPSTTSSGE</sequence>
<dbReference type="Pfam" id="PF03791">
    <property type="entry name" value="KNOX2"/>
    <property type="match status" value="1"/>
</dbReference>
<reference evidence="5 6" key="1">
    <citation type="submission" date="2021-09" db="EMBL/GenBank/DDBJ databases">
        <title>Genomic insights and catalytic innovation underlie evolution of tropane alkaloids biosynthesis.</title>
        <authorList>
            <person name="Wang Y.-J."/>
            <person name="Tian T."/>
            <person name="Huang J.-P."/>
            <person name="Huang S.-X."/>
        </authorList>
    </citation>
    <scope>NUCLEOTIDE SEQUENCE [LARGE SCALE GENOMIC DNA]</scope>
    <source>
        <strain evidence="5">KIB-2018</strain>
        <tissue evidence="5">Leaf</tissue>
    </source>
</reference>
<organism evidence="5 6">
    <name type="scientific">Erythroxylum novogranatense</name>
    <dbReference type="NCBI Taxonomy" id="1862640"/>
    <lineage>
        <taxon>Eukaryota</taxon>
        <taxon>Viridiplantae</taxon>
        <taxon>Streptophyta</taxon>
        <taxon>Embryophyta</taxon>
        <taxon>Tracheophyta</taxon>
        <taxon>Spermatophyta</taxon>
        <taxon>Magnoliopsida</taxon>
        <taxon>eudicotyledons</taxon>
        <taxon>Gunneridae</taxon>
        <taxon>Pentapetalae</taxon>
        <taxon>rosids</taxon>
        <taxon>fabids</taxon>
        <taxon>Malpighiales</taxon>
        <taxon>Erythroxylaceae</taxon>
        <taxon>Erythroxylum</taxon>
    </lineage>
</organism>
<dbReference type="GO" id="GO:0003677">
    <property type="term" value="F:DNA binding"/>
    <property type="evidence" value="ECO:0007669"/>
    <property type="project" value="InterPro"/>
</dbReference>
<dbReference type="PANTHER" id="PTHR48452:SF1">
    <property type="entry name" value="FUSED COMPOUND LEAF 1"/>
    <property type="match status" value="1"/>
</dbReference>
<dbReference type="InterPro" id="IPR005540">
    <property type="entry name" value="KNOX1"/>
</dbReference>
<proteinExistence type="predicted"/>
<dbReference type="AlphaFoldDB" id="A0AAV8U1K8"/>
<comment type="subcellular location">
    <subcellularLocation>
        <location evidence="1">Nucleus</location>
    </subcellularLocation>
</comment>
<gene>
    <name evidence="5" type="ORF">K2173_027107</name>
</gene>
<evidence type="ECO:0000313" key="6">
    <source>
        <dbReference type="Proteomes" id="UP001159364"/>
    </source>
</evidence>
<evidence type="ECO:0000259" key="3">
    <source>
        <dbReference type="SMART" id="SM01255"/>
    </source>
</evidence>
<dbReference type="Proteomes" id="UP001159364">
    <property type="component" value="Linkage Group LG02"/>
</dbReference>
<dbReference type="SMART" id="SM01255">
    <property type="entry name" value="KNOX1"/>
    <property type="match status" value="1"/>
</dbReference>
<keyword evidence="6" id="KW-1185">Reference proteome</keyword>
<dbReference type="SMART" id="SM01256">
    <property type="entry name" value="KNOX2"/>
    <property type="match status" value="1"/>
</dbReference>
<dbReference type="InterPro" id="IPR005541">
    <property type="entry name" value="KNOX2"/>
</dbReference>
<protein>
    <recommendedName>
        <fullName evidence="7">Homeobox protein knotted-1-like 1</fullName>
    </recommendedName>
</protein>
<dbReference type="EMBL" id="JAIWQS010000002">
    <property type="protein sequence ID" value="KAJ8771930.1"/>
    <property type="molecule type" value="Genomic_DNA"/>
</dbReference>
<feature type="domain" description="KNOX2" evidence="4">
    <location>
        <begin position="78"/>
        <end position="129"/>
    </location>
</feature>
<name>A0AAV8U1K8_9ROSI</name>
<dbReference type="PANTHER" id="PTHR48452">
    <property type="entry name" value="FUSED COMPOUND LEAF 1"/>
    <property type="match status" value="1"/>
</dbReference>
<evidence type="ECO:0000259" key="4">
    <source>
        <dbReference type="SMART" id="SM01256"/>
    </source>
</evidence>
<comment type="caution">
    <text evidence="5">The sequence shown here is derived from an EMBL/GenBank/DDBJ whole genome shotgun (WGS) entry which is preliminary data.</text>
</comment>
<feature type="domain" description="KNOX1" evidence="3">
    <location>
        <begin position="36"/>
        <end position="78"/>
    </location>
</feature>
<evidence type="ECO:0008006" key="7">
    <source>
        <dbReference type="Google" id="ProtNLM"/>
    </source>
</evidence>
<keyword evidence="2" id="KW-0539">Nucleus</keyword>
<accession>A0AAV8U1K8</accession>
<dbReference type="GO" id="GO:0005634">
    <property type="term" value="C:nucleus"/>
    <property type="evidence" value="ECO:0007669"/>
    <property type="project" value="UniProtKB-SubCell"/>
</dbReference>
<dbReference type="Pfam" id="PF03790">
    <property type="entry name" value="KNOX1"/>
    <property type="match status" value="1"/>
</dbReference>
<evidence type="ECO:0000256" key="2">
    <source>
        <dbReference type="ARBA" id="ARBA00023242"/>
    </source>
</evidence>